<dbReference type="PROSITE" id="PS00108">
    <property type="entry name" value="PROTEIN_KINASE_ST"/>
    <property type="match status" value="1"/>
</dbReference>
<dbReference type="AlphaFoldDB" id="A0A3L6T8R3"/>
<feature type="domain" description="Protein kinase" evidence="2">
    <location>
        <begin position="1"/>
        <end position="254"/>
    </location>
</feature>
<proteinExistence type="predicted"/>
<keyword evidence="4" id="KW-1185">Reference proteome</keyword>
<dbReference type="InterPro" id="IPR011009">
    <property type="entry name" value="Kinase-like_dom_sf"/>
</dbReference>
<dbReference type="Pfam" id="PF07714">
    <property type="entry name" value="PK_Tyr_Ser-Thr"/>
    <property type="match status" value="1"/>
</dbReference>
<dbReference type="PROSITE" id="PS50011">
    <property type="entry name" value="PROTEIN_KINASE_DOM"/>
    <property type="match status" value="2"/>
</dbReference>
<reference evidence="4" key="1">
    <citation type="journal article" date="2019" name="Nat. Commun.">
        <title>The genome of broomcorn millet.</title>
        <authorList>
            <person name="Zou C."/>
            <person name="Miki D."/>
            <person name="Li D."/>
            <person name="Tang Q."/>
            <person name="Xiao L."/>
            <person name="Rajput S."/>
            <person name="Deng P."/>
            <person name="Jia W."/>
            <person name="Huang R."/>
            <person name="Zhang M."/>
            <person name="Sun Y."/>
            <person name="Hu J."/>
            <person name="Fu X."/>
            <person name="Schnable P.S."/>
            <person name="Li F."/>
            <person name="Zhang H."/>
            <person name="Feng B."/>
            <person name="Zhu X."/>
            <person name="Liu R."/>
            <person name="Schnable J.C."/>
            <person name="Zhu J.-K."/>
            <person name="Zhang H."/>
        </authorList>
    </citation>
    <scope>NUCLEOTIDE SEQUENCE [LARGE SCALE GENOMIC DNA]</scope>
</reference>
<dbReference type="FunFam" id="1.10.510.10:FF:000625">
    <property type="entry name" value="Cysteine-rich receptor-like protein kinase 6"/>
    <property type="match status" value="1"/>
</dbReference>
<dbReference type="GO" id="GO:0004672">
    <property type="term" value="F:protein kinase activity"/>
    <property type="evidence" value="ECO:0007669"/>
    <property type="project" value="InterPro"/>
</dbReference>
<feature type="compositionally biased region" description="Polar residues" evidence="1">
    <location>
        <begin position="273"/>
        <end position="283"/>
    </location>
</feature>
<evidence type="ECO:0000259" key="2">
    <source>
        <dbReference type="PROSITE" id="PS50011"/>
    </source>
</evidence>
<dbReference type="InterPro" id="IPR000719">
    <property type="entry name" value="Prot_kinase_dom"/>
</dbReference>
<dbReference type="Proteomes" id="UP000275267">
    <property type="component" value="Unassembled WGS sequence"/>
</dbReference>
<dbReference type="EMBL" id="PQIB02000002">
    <property type="protein sequence ID" value="RLN33570.1"/>
    <property type="molecule type" value="Genomic_DNA"/>
</dbReference>
<evidence type="ECO:0000313" key="4">
    <source>
        <dbReference type="Proteomes" id="UP000275267"/>
    </source>
</evidence>
<gene>
    <name evidence="3" type="ORF">C2845_PM03G28660</name>
</gene>
<dbReference type="PANTHER" id="PTHR45707">
    <property type="entry name" value="C2 CALCIUM/LIPID-BINDING PLANT PHOSPHORIBOSYLTRANSFERASE FAMILY PROTEIN"/>
    <property type="match status" value="1"/>
</dbReference>
<protein>
    <recommendedName>
        <fullName evidence="2">Protein kinase domain-containing protein</fullName>
    </recommendedName>
</protein>
<dbReference type="SUPFAM" id="SSF56112">
    <property type="entry name" value="Protein kinase-like (PK-like)"/>
    <property type="match status" value="2"/>
</dbReference>
<organism evidence="3 4">
    <name type="scientific">Panicum miliaceum</name>
    <name type="common">Proso millet</name>
    <name type="synonym">Broomcorn millet</name>
    <dbReference type="NCBI Taxonomy" id="4540"/>
    <lineage>
        <taxon>Eukaryota</taxon>
        <taxon>Viridiplantae</taxon>
        <taxon>Streptophyta</taxon>
        <taxon>Embryophyta</taxon>
        <taxon>Tracheophyta</taxon>
        <taxon>Spermatophyta</taxon>
        <taxon>Magnoliopsida</taxon>
        <taxon>Liliopsida</taxon>
        <taxon>Poales</taxon>
        <taxon>Poaceae</taxon>
        <taxon>PACMAD clade</taxon>
        <taxon>Panicoideae</taxon>
        <taxon>Panicodae</taxon>
        <taxon>Paniceae</taxon>
        <taxon>Panicinae</taxon>
        <taxon>Panicum</taxon>
        <taxon>Panicum sect. Panicum</taxon>
    </lineage>
</organism>
<feature type="region of interest" description="Disordered" evidence="1">
    <location>
        <begin position="249"/>
        <end position="334"/>
    </location>
</feature>
<dbReference type="SMART" id="SM00220">
    <property type="entry name" value="S_TKc"/>
    <property type="match status" value="2"/>
</dbReference>
<dbReference type="OrthoDB" id="5986190at2759"/>
<dbReference type="Pfam" id="PF00069">
    <property type="entry name" value="Pkinase"/>
    <property type="match status" value="1"/>
</dbReference>
<sequence>MPGLEEEQFQNELNNLVRLQHQNIVPFVSYCYEIQKKLVKYSGKLVLADKIYRLLCFEYMQNGNLGKYLSDEHYGLDWHTRYAIIKGICMGLKYLHEELNPPIYHLDLKPANVLLDEKMVPKIADFGLSRLFGEEQTRITKSSMGTLGYLPPEYIESSLISKKFNIFSLAVVIIKIMTGPTGHSKSFDMSPQQFIEIVHENWRNRLQASQVCMPESSSKQVKRRIKIALSCLETDRRKRPSIGDIVQKLNETEMDQGPVPNAPALHKRKERTPSGTASDVNSHAQKHGRMRTSENSSLPRNAAPTSANGSRYSGGGVEEDVSENSSPPPAAAPLHTAASDICSEVYERLVQGDFKEALVPEFREQLEAHFARLPMRFYRSSPNFMNLQQRSVRASKHQLEDKDVDEITESNGSQEGAANEKIERGSWSASTSTKLLPFQEEDYVSDTDKSLVKIVKKVASESCGNMFHGTYFGEDVAINVLNSKNLNQKVWNEFKQEFNKLRELHHANVIRLIDSCTRPPCIITEWISGGNVLDFLHNEHNVLDLPMLVKFALDVVKVVNFGLVRFHDQEGVVTAETATYRWMAPEVINNQAYGTKADVYSFAIVLWELMTSKIPYDIMTPLQAAAGVIEELYGLYQGLRPQLPAKTHPGLANLMQRCWNAIPSARPSFSDIVTELEGIQAHAQPSATSTITAILGNIDITGDRPEIRGSLPQALTVAFK</sequence>
<name>A0A3L6T8R3_PANMI</name>
<comment type="caution">
    <text evidence="3">The sequence shown here is derived from an EMBL/GenBank/DDBJ whole genome shotgun (WGS) entry which is preliminary data.</text>
</comment>
<dbReference type="Gene3D" id="3.30.200.20">
    <property type="entry name" value="Phosphorylase Kinase, domain 1"/>
    <property type="match status" value="1"/>
</dbReference>
<evidence type="ECO:0000256" key="1">
    <source>
        <dbReference type="SAM" id="MobiDB-lite"/>
    </source>
</evidence>
<feature type="compositionally biased region" description="Polar residues" evidence="1">
    <location>
        <begin position="293"/>
        <end position="311"/>
    </location>
</feature>
<accession>A0A3L6T8R3</accession>
<dbReference type="GO" id="GO:0005524">
    <property type="term" value="F:ATP binding"/>
    <property type="evidence" value="ECO:0007669"/>
    <property type="project" value="InterPro"/>
</dbReference>
<dbReference type="InterPro" id="IPR001245">
    <property type="entry name" value="Ser-Thr/Tyr_kinase_cat_dom"/>
</dbReference>
<dbReference type="PANTHER" id="PTHR45707:SF76">
    <property type="entry name" value="PROTEIN KINASE DOMAIN-CONTAINING PROTEIN"/>
    <property type="match status" value="1"/>
</dbReference>
<dbReference type="Gene3D" id="1.10.510.10">
    <property type="entry name" value="Transferase(Phosphotransferase) domain 1"/>
    <property type="match status" value="2"/>
</dbReference>
<evidence type="ECO:0000313" key="3">
    <source>
        <dbReference type="EMBL" id="RLN33570.1"/>
    </source>
</evidence>
<dbReference type="InterPro" id="IPR008271">
    <property type="entry name" value="Ser/Thr_kinase_AS"/>
</dbReference>
<feature type="domain" description="Protein kinase" evidence="2">
    <location>
        <begin position="343"/>
        <end position="679"/>
    </location>
</feature>
<feature type="region of interest" description="Disordered" evidence="1">
    <location>
        <begin position="394"/>
        <end position="425"/>
    </location>
</feature>